<keyword evidence="3" id="KW-1185">Reference proteome</keyword>
<dbReference type="Proteomes" id="UP001238179">
    <property type="component" value="Chromosome"/>
</dbReference>
<dbReference type="InterPro" id="IPR006675">
    <property type="entry name" value="HDIG_dom"/>
</dbReference>
<dbReference type="SUPFAM" id="SSF109604">
    <property type="entry name" value="HD-domain/PDEase-like"/>
    <property type="match status" value="1"/>
</dbReference>
<dbReference type="PANTHER" id="PTHR33525">
    <property type="match status" value="1"/>
</dbReference>
<reference evidence="3" key="1">
    <citation type="journal article" date="2023" name="Int. J. Syst. Evol. Microbiol.">
        <title>Mesoterricola silvestris gen. nov., sp. nov., Mesoterricola sediminis sp. nov., Geothrix oryzae sp. nov., Geothrix edaphica sp. nov., Geothrix rubra sp. nov., and Geothrix limicola sp. nov., six novel members of Acidobacteriota isolated from soils.</title>
        <authorList>
            <person name="Itoh H."/>
            <person name="Sugisawa Y."/>
            <person name="Mise K."/>
            <person name="Xu Z."/>
            <person name="Kuniyasu M."/>
            <person name="Ushijima N."/>
            <person name="Kawano K."/>
            <person name="Kobayashi E."/>
            <person name="Shiratori Y."/>
            <person name="Masuda Y."/>
            <person name="Senoo K."/>
        </authorList>
    </citation>
    <scope>NUCLEOTIDE SEQUENCE [LARGE SCALE GENOMIC DNA]</scope>
    <source>
        <strain evidence="3">W79</strain>
    </source>
</reference>
<dbReference type="CDD" id="cd00077">
    <property type="entry name" value="HDc"/>
    <property type="match status" value="1"/>
</dbReference>
<protein>
    <submittedName>
        <fullName evidence="2">HD family phosphohydrolase</fullName>
    </submittedName>
</protein>
<dbReference type="InterPro" id="IPR052340">
    <property type="entry name" value="RNase_Y/CdgJ"/>
</dbReference>
<accession>A0AA48KB48</accession>
<dbReference type="PANTHER" id="PTHR33525:SF3">
    <property type="entry name" value="RIBONUCLEASE Y"/>
    <property type="match status" value="1"/>
</dbReference>
<gene>
    <name evidence="2" type="ORF">METEAL_31460</name>
</gene>
<dbReference type="Gene3D" id="1.10.3210.10">
    <property type="entry name" value="Hypothetical protein af1432"/>
    <property type="match status" value="1"/>
</dbReference>
<sequence length="282" mass="30729">MPITPQELISNLGDLPPLPQVAAQVLRLAADPDSTTDELRRVISSDSALTSQILKIANSAMFGMVREVKTLTQAIMTLGFSTIKSVVIASSAKNLYSRGGTGLQERVLWEHALVTAMAGRAYAKAFRSPRVEEVFLGGLMHDIGKSVMGIKFIDRYSALVRSIYNGDADCLESELDLFGFDHTMVGEALLISWNLPASMVHAVRWHHDPGHAPAEDQALTAFVALGNQMAMDRKVGLGRPESLARSTQQALELLNVAPGDLEGYQLQVVEALETDKNLIRDF</sequence>
<dbReference type="NCBIfam" id="TIGR00277">
    <property type="entry name" value="HDIG"/>
    <property type="match status" value="1"/>
</dbReference>
<evidence type="ECO:0000313" key="3">
    <source>
        <dbReference type="Proteomes" id="UP001238179"/>
    </source>
</evidence>
<evidence type="ECO:0000313" key="2">
    <source>
        <dbReference type="EMBL" id="BDU73972.1"/>
    </source>
</evidence>
<dbReference type="RefSeq" id="WP_316412645.1">
    <property type="nucleotide sequence ID" value="NZ_AP027080.1"/>
</dbReference>
<name>A0AA48KB48_9BACT</name>
<dbReference type="InterPro" id="IPR003607">
    <property type="entry name" value="HD/PDEase_dom"/>
</dbReference>
<dbReference type="Pfam" id="PF08668">
    <property type="entry name" value="HDOD"/>
    <property type="match status" value="1"/>
</dbReference>
<feature type="domain" description="HDOD" evidence="1">
    <location>
        <begin position="15"/>
        <end position="209"/>
    </location>
</feature>
<proteinExistence type="predicted"/>
<dbReference type="EMBL" id="AP027080">
    <property type="protein sequence ID" value="BDU73972.1"/>
    <property type="molecule type" value="Genomic_DNA"/>
</dbReference>
<dbReference type="KEGG" id="msil:METEAL_31460"/>
<evidence type="ECO:0000259" key="1">
    <source>
        <dbReference type="PROSITE" id="PS51833"/>
    </source>
</evidence>
<dbReference type="AlphaFoldDB" id="A0AA48KB48"/>
<organism evidence="2 3">
    <name type="scientific">Mesoterricola silvestris</name>
    <dbReference type="NCBI Taxonomy" id="2927979"/>
    <lineage>
        <taxon>Bacteria</taxon>
        <taxon>Pseudomonadati</taxon>
        <taxon>Acidobacteriota</taxon>
        <taxon>Holophagae</taxon>
        <taxon>Holophagales</taxon>
        <taxon>Holophagaceae</taxon>
        <taxon>Mesoterricola</taxon>
    </lineage>
</organism>
<dbReference type="PROSITE" id="PS51833">
    <property type="entry name" value="HDOD"/>
    <property type="match status" value="1"/>
</dbReference>
<dbReference type="InterPro" id="IPR013976">
    <property type="entry name" value="HDOD"/>
</dbReference>